<feature type="transmembrane region" description="Helical" evidence="1">
    <location>
        <begin position="89"/>
        <end position="105"/>
    </location>
</feature>
<organism evidence="2 3">
    <name type="scientific">Asanoa siamensis</name>
    <dbReference type="NCBI Taxonomy" id="926357"/>
    <lineage>
        <taxon>Bacteria</taxon>
        <taxon>Bacillati</taxon>
        <taxon>Actinomycetota</taxon>
        <taxon>Actinomycetes</taxon>
        <taxon>Micromonosporales</taxon>
        <taxon>Micromonosporaceae</taxon>
        <taxon>Asanoa</taxon>
    </lineage>
</organism>
<dbReference type="Proteomes" id="UP000604117">
    <property type="component" value="Unassembled WGS sequence"/>
</dbReference>
<sequence>MWRPDLHTPWNGPMQRLPVIPVTLGGCLVVAVVGLAAATTETSTVGVLLAVAVAVGVLSAVVADRRAWLAVTVSGALTFLVAVDDGENGWPYLVFLVLAAVLGRGQRWMRPHSKPLPIIDRHVRGSSRPMP</sequence>
<feature type="transmembrane region" description="Helical" evidence="1">
    <location>
        <begin position="44"/>
        <end position="62"/>
    </location>
</feature>
<dbReference type="PROSITE" id="PS51257">
    <property type="entry name" value="PROKAR_LIPOPROTEIN"/>
    <property type="match status" value="1"/>
</dbReference>
<evidence type="ECO:0000313" key="3">
    <source>
        <dbReference type="Proteomes" id="UP000604117"/>
    </source>
</evidence>
<comment type="caution">
    <text evidence="2">The sequence shown here is derived from an EMBL/GenBank/DDBJ whole genome shotgun (WGS) entry which is preliminary data.</text>
</comment>
<keyword evidence="1" id="KW-0812">Transmembrane</keyword>
<keyword evidence="1" id="KW-0472">Membrane</keyword>
<keyword evidence="1" id="KW-1133">Transmembrane helix</keyword>
<evidence type="ECO:0000256" key="1">
    <source>
        <dbReference type="SAM" id="Phobius"/>
    </source>
</evidence>
<name>A0ABQ4CUC9_9ACTN</name>
<accession>A0ABQ4CUC9</accession>
<gene>
    <name evidence="2" type="ORF">Asi02nite_41360</name>
</gene>
<proteinExistence type="predicted"/>
<keyword evidence="3" id="KW-1185">Reference proteome</keyword>
<evidence type="ECO:0000313" key="2">
    <source>
        <dbReference type="EMBL" id="GIF74618.1"/>
    </source>
</evidence>
<dbReference type="EMBL" id="BONE01000033">
    <property type="protein sequence ID" value="GIF74618.1"/>
    <property type="molecule type" value="Genomic_DNA"/>
</dbReference>
<reference evidence="2 3" key="1">
    <citation type="submission" date="2021-01" db="EMBL/GenBank/DDBJ databases">
        <title>Whole genome shotgun sequence of Asanoa siamensis NBRC 107932.</title>
        <authorList>
            <person name="Komaki H."/>
            <person name="Tamura T."/>
        </authorList>
    </citation>
    <scope>NUCLEOTIDE SEQUENCE [LARGE SCALE GENOMIC DNA]</scope>
    <source>
        <strain evidence="2 3">NBRC 107932</strain>
    </source>
</reference>
<feature type="transmembrane region" description="Helical" evidence="1">
    <location>
        <begin position="20"/>
        <end position="38"/>
    </location>
</feature>
<protein>
    <submittedName>
        <fullName evidence="2">Uncharacterized protein</fullName>
    </submittedName>
</protein>